<protein>
    <submittedName>
        <fullName evidence="1">Uncharacterized protein</fullName>
    </submittedName>
</protein>
<comment type="caution">
    <text evidence="1">The sequence shown here is derived from an EMBL/GenBank/DDBJ whole genome shotgun (WGS) entry which is preliminary data.</text>
</comment>
<gene>
    <name evidence="1" type="ORF">LEP1GSC035_2143</name>
</gene>
<keyword evidence="2" id="KW-1185">Reference proteome</keyword>
<accession>A0ABN0J785</accession>
<evidence type="ECO:0000313" key="1">
    <source>
        <dbReference type="EMBL" id="EMN02876.1"/>
    </source>
</evidence>
<name>A0ABN0J785_9LEPT</name>
<evidence type="ECO:0000313" key="2">
    <source>
        <dbReference type="Proteomes" id="UP000012099"/>
    </source>
</evidence>
<reference evidence="1 2" key="1">
    <citation type="submission" date="2013-01" db="EMBL/GenBank/DDBJ databases">
        <authorList>
            <person name="Harkins D.M."/>
            <person name="Durkin A.S."/>
            <person name="Brinkac L.M."/>
            <person name="Haft D.H."/>
            <person name="Selengut J.D."/>
            <person name="Sanka R."/>
            <person name="DePew J."/>
            <person name="Purushe J."/>
            <person name="Whelen A.C."/>
            <person name="Vinetz J.M."/>
            <person name="Sutton G.G."/>
            <person name="Nierman W.C."/>
            <person name="Fouts D.E."/>
        </authorList>
    </citation>
    <scope>NUCLEOTIDE SEQUENCE [LARGE SCALE GENOMIC DNA]</scope>
    <source>
        <strain evidence="1 2">2007001578</strain>
    </source>
</reference>
<sequence length="225" mass="26485">MVWSMSDKFTFDFDSIVWKNQRSLIRKLGMDSFWYKVLRSILSILNERAVRLSWLYRQMWLETSDGFGLILWGARYKIEKLPGESDDSYRSRLLLAKLFKMSIASVSSKKQIIQFSTGLNPEEIRYFKVYNSEESKNCFVMGGALDQRMMSRKYILFRCRFFFPKLPDSLNRSALVQSIENVNIGGNVCELWEDKGEFDPFVMGGVITGQFHSRRAEKIREYSIY</sequence>
<dbReference type="Proteomes" id="UP000012099">
    <property type="component" value="Unassembled WGS sequence"/>
</dbReference>
<organism evidence="1 2">
    <name type="scientific">Leptospira noguchii str. 2007001578</name>
    <dbReference type="NCBI Taxonomy" id="1049974"/>
    <lineage>
        <taxon>Bacteria</taxon>
        <taxon>Pseudomonadati</taxon>
        <taxon>Spirochaetota</taxon>
        <taxon>Spirochaetia</taxon>
        <taxon>Leptospirales</taxon>
        <taxon>Leptospiraceae</taxon>
        <taxon>Leptospira</taxon>
    </lineage>
</organism>
<proteinExistence type="predicted"/>
<dbReference type="EMBL" id="AHMH02000005">
    <property type="protein sequence ID" value="EMN02876.1"/>
    <property type="molecule type" value="Genomic_DNA"/>
</dbReference>